<keyword evidence="1" id="KW-0732">Signal</keyword>
<reference evidence="3" key="1">
    <citation type="journal article" date="2019" name="Int. J. Syst. Evol. Microbiol.">
        <title>The Global Catalogue of Microorganisms (GCM) 10K type strain sequencing project: providing services to taxonomists for standard genome sequencing and annotation.</title>
        <authorList>
            <consortium name="The Broad Institute Genomics Platform"/>
            <consortium name="The Broad Institute Genome Sequencing Center for Infectious Disease"/>
            <person name="Wu L."/>
            <person name="Ma J."/>
        </authorList>
    </citation>
    <scope>NUCLEOTIDE SEQUENCE [LARGE SCALE GENOMIC DNA]</scope>
    <source>
        <strain evidence="3">CGMCC 4.7241</strain>
    </source>
</reference>
<dbReference type="RefSeq" id="WP_205117012.1">
    <property type="nucleotide sequence ID" value="NZ_JAFBCM010000001.1"/>
</dbReference>
<dbReference type="Gene3D" id="2.60.40.1240">
    <property type="match status" value="1"/>
</dbReference>
<evidence type="ECO:0000256" key="1">
    <source>
        <dbReference type="ARBA" id="ARBA00022729"/>
    </source>
</evidence>
<evidence type="ECO:0000313" key="3">
    <source>
        <dbReference type="Proteomes" id="UP001595699"/>
    </source>
</evidence>
<accession>A0ABV7Y7H5</accession>
<dbReference type="Proteomes" id="UP001595699">
    <property type="component" value="Unassembled WGS sequence"/>
</dbReference>
<organism evidence="2 3">
    <name type="scientific">Tenggerimyces flavus</name>
    <dbReference type="NCBI Taxonomy" id="1708749"/>
    <lineage>
        <taxon>Bacteria</taxon>
        <taxon>Bacillati</taxon>
        <taxon>Actinomycetota</taxon>
        <taxon>Actinomycetes</taxon>
        <taxon>Propionibacteriales</taxon>
        <taxon>Nocardioidaceae</taxon>
        <taxon>Tenggerimyces</taxon>
    </lineage>
</organism>
<gene>
    <name evidence="2" type="ORF">ACFOUW_07920</name>
</gene>
<name>A0ABV7Y7H5_9ACTN</name>
<proteinExistence type="predicted"/>
<evidence type="ECO:0008006" key="4">
    <source>
        <dbReference type="Google" id="ProtNLM"/>
    </source>
</evidence>
<protein>
    <recommendedName>
        <fullName evidence="4">DUF4352 domain-containing protein</fullName>
    </recommendedName>
</protein>
<keyword evidence="3" id="KW-1185">Reference proteome</keyword>
<dbReference type="InterPro" id="IPR029050">
    <property type="entry name" value="Immunoprotect_excell_Ig-like"/>
</dbReference>
<dbReference type="EMBL" id="JBHRZH010000006">
    <property type="protein sequence ID" value="MFC3760762.1"/>
    <property type="molecule type" value="Genomic_DNA"/>
</dbReference>
<sequence length="194" mass="20852">MRRIGSVALGLLLLVAVLFVTRTAPTYEQQLGNIATSGRIGDLIDTRGFKLRVERVHTAKRVVSSSALRTEPFATKGIWVVIAATLIGDWKATSYSNTRLTTPDGRIYHPTRRLGLDLLTEDGSTEPGIPRRGVILFEIPPDALEGSVLQVAKGTDSRLGPEAIVDLRLSAAAAQRLLDDASPSLTLPKTGLGE</sequence>
<comment type="caution">
    <text evidence="2">The sequence shown here is derived from an EMBL/GenBank/DDBJ whole genome shotgun (WGS) entry which is preliminary data.</text>
</comment>
<evidence type="ECO:0000313" key="2">
    <source>
        <dbReference type="EMBL" id="MFC3760762.1"/>
    </source>
</evidence>